<organism evidence="1 2">
    <name type="scientific">Geomesophilobacter sediminis</name>
    <dbReference type="NCBI Taxonomy" id="2798584"/>
    <lineage>
        <taxon>Bacteria</taxon>
        <taxon>Pseudomonadati</taxon>
        <taxon>Thermodesulfobacteriota</taxon>
        <taxon>Desulfuromonadia</taxon>
        <taxon>Geobacterales</taxon>
        <taxon>Geobacteraceae</taxon>
        <taxon>Geomesophilobacter</taxon>
    </lineage>
</organism>
<keyword evidence="2" id="KW-1185">Reference proteome</keyword>
<reference evidence="1" key="1">
    <citation type="submission" date="2020-12" db="EMBL/GenBank/DDBJ databases">
        <title>Geomonas sp. Red875, isolated from river sediment.</title>
        <authorList>
            <person name="Xu Z."/>
            <person name="Zhang Z."/>
            <person name="Masuda Y."/>
            <person name="Itoh H."/>
            <person name="Senoo K."/>
        </authorList>
    </citation>
    <scope>NUCLEOTIDE SEQUENCE</scope>
    <source>
        <strain evidence="1">Red875</strain>
    </source>
</reference>
<gene>
    <name evidence="1" type="ORF">JFN93_16720</name>
</gene>
<dbReference type="AlphaFoldDB" id="A0A8J7J974"/>
<dbReference type="Proteomes" id="UP000636888">
    <property type="component" value="Unassembled WGS sequence"/>
</dbReference>
<dbReference type="RefSeq" id="WP_199385260.1">
    <property type="nucleotide sequence ID" value="NZ_JAEMHM010000013.1"/>
</dbReference>
<sequence>MIVIDDSDFDPIDEFPLLWRWNDESHGLFLPQELDLIRPLKAAFARKLHDSVLAADRLNVPEDTLVIESSNKSSDDIQDWLMSLPVHETEQVVLSWTSDAAPLLPNQAH</sequence>
<proteinExistence type="predicted"/>
<evidence type="ECO:0000313" key="1">
    <source>
        <dbReference type="EMBL" id="MBJ6726356.1"/>
    </source>
</evidence>
<name>A0A8J7J974_9BACT</name>
<comment type="caution">
    <text evidence="1">The sequence shown here is derived from an EMBL/GenBank/DDBJ whole genome shotgun (WGS) entry which is preliminary data.</text>
</comment>
<protein>
    <submittedName>
        <fullName evidence="1">Uncharacterized protein</fullName>
    </submittedName>
</protein>
<dbReference type="EMBL" id="JAEMHM010000013">
    <property type="protein sequence ID" value="MBJ6726356.1"/>
    <property type="molecule type" value="Genomic_DNA"/>
</dbReference>
<evidence type="ECO:0000313" key="2">
    <source>
        <dbReference type="Proteomes" id="UP000636888"/>
    </source>
</evidence>
<accession>A0A8J7J974</accession>